<protein>
    <submittedName>
        <fullName evidence="1">Uncharacterized protein</fullName>
    </submittedName>
</protein>
<dbReference type="Proteomes" id="UP000015105">
    <property type="component" value="Chromosome 3D"/>
</dbReference>
<dbReference type="AlphaFoldDB" id="A0A453DW23"/>
<dbReference type="EnsemblPlants" id="AET3Gv20122500.2">
    <property type="protein sequence ID" value="AET3Gv20122500.2"/>
    <property type="gene ID" value="AET3Gv20122500"/>
</dbReference>
<sequence>MALRTVAAKLKAPVASLKQAWAVCRPQVRSPSLLPQSLSFDLTPIGRNPMLR</sequence>
<dbReference type="Gramene" id="AET3Gv20122500.2">
    <property type="protein sequence ID" value="AET3Gv20122500.2"/>
    <property type="gene ID" value="AET3Gv20122500"/>
</dbReference>
<proteinExistence type="predicted"/>
<accession>A0A453DW23</accession>
<reference evidence="2" key="1">
    <citation type="journal article" date="2014" name="Science">
        <title>Ancient hybridizations among the ancestral genomes of bread wheat.</title>
        <authorList>
            <consortium name="International Wheat Genome Sequencing Consortium,"/>
            <person name="Marcussen T."/>
            <person name="Sandve S.R."/>
            <person name="Heier L."/>
            <person name="Spannagl M."/>
            <person name="Pfeifer M."/>
            <person name="Jakobsen K.S."/>
            <person name="Wulff B.B."/>
            <person name="Steuernagel B."/>
            <person name="Mayer K.F."/>
            <person name="Olsen O.A."/>
        </authorList>
    </citation>
    <scope>NUCLEOTIDE SEQUENCE [LARGE SCALE GENOMIC DNA]</scope>
    <source>
        <strain evidence="2">cv. AL8/78</strain>
    </source>
</reference>
<name>A0A453DW23_AEGTS</name>
<reference evidence="1" key="5">
    <citation type="journal article" date="2021" name="G3 (Bethesda)">
        <title>Aegilops tauschii genome assembly Aet v5.0 features greater sequence contiguity and improved annotation.</title>
        <authorList>
            <person name="Wang L."/>
            <person name="Zhu T."/>
            <person name="Rodriguez J.C."/>
            <person name="Deal K.R."/>
            <person name="Dubcovsky J."/>
            <person name="McGuire P.E."/>
            <person name="Lux T."/>
            <person name="Spannagl M."/>
            <person name="Mayer K.F.X."/>
            <person name="Baldrich P."/>
            <person name="Meyers B.C."/>
            <person name="Huo N."/>
            <person name="Gu Y.Q."/>
            <person name="Zhou H."/>
            <person name="Devos K.M."/>
            <person name="Bennetzen J.L."/>
            <person name="Unver T."/>
            <person name="Budak H."/>
            <person name="Gulick P.J."/>
            <person name="Galiba G."/>
            <person name="Kalapos B."/>
            <person name="Nelson D.R."/>
            <person name="Li P."/>
            <person name="You F.M."/>
            <person name="Luo M.C."/>
            <person name="Dvorak J."/>
        </authorList>
    </citation>
    <scope>NUCLEOTIDE SEQUENCE [LARGE SCALE GENOMIC DNA]</scope>
    <source>
        <strain evidence="1">cv. AL8/78</strain>
    </source>
</reference>
<keyword evidence="2" id="KW-1185">Reference proteome</keyword>
<reference evidence="2" key="2">
    <citation type="journal article" date="2017" name="Nat. Plants">
        <title>The Aegilops tauschii genome reveals multiple impacts of transposons.</title>
        <authorList>
            <person name="Zhao G."/>
            <person name="Zou C."/>
            <person name="Li K."/>
            <person name="Wang K."/>
            <person name="Li T."/>
            <person name="Gao L."/>
            <person name="Zhang X."/>
            <person name="Wang H."/>
            <person name="Yang Z."/>
            <person name="Liu X."/>
            <person name="Jiang W."/>
            <person name="Mao L."/>
            <person name="Kong X."/>
            <person name="Jiao Y."/>
            <person name="Jia J."/>
        </authorList>
    </citation>
    <scope>NUCLEOTIDE SEQUENCE [LARGE SCALE GENOMIC DNA]</scope>
    <source>
        <strain evidence="2">cv. AL8/78</strain>
    </source>
</reference>
<reference evidence="1" key="3">
    <citation type="journal article" date="2017" name="Nature">
        <title>Genome sequence of the progenitor of the wheat D genome Aegilops tauschii.</title>
        <authorList>
            <person name="Luo M.C."/>
            <person name="Gu Y.Q."/>
            <person name="Puiu D."/>
            <person name="Wang H."/>
            <person name="Twardziok S.O."/>
            <person name="Deal K.R."/>
            <person name="Huo N."/>
            <person name="Zhu T."/>
            <person name="Wang L."/>
            <person name="Wang Y."/>
            <person name="McGuire P.E."/>
            <person name="Liu S."/>
            <person name="Long H."/>
            <person name="Ramasamy R.K."/>
            <person name="Rodriguez J.C."/>
            <person name="Van S.L."/>
            <person name="Yuan L."/>
            <person name="Wang Z."/>
            <person name="Xia Z."/>
            <person name="Xiao L."/>
            <person name="Anderson O.D."/>
            <person name="Ouyang S."/>
            <person name="Liang Y."/>
            <person name="Zimin A.V."/>
            <person name="Pertea G."/>
            <person name="Qi P."/>
            <person name="Bennetzen J.L."/>
            <person name="Dai X."/>
            <person name="Dawson M.W."/>
            <person name="Muller H.G."/>
            <person name="Kugler K."/>
            <person name="Rivarola-Duarte L."/>
            <person name="Spannagl M."/>
            <person name="Mayer K.F.X."/>
            <person name="Lu F.H."/>
            <person name="Bevan M.W."/>
            <person name="Leroy P."/>
            <person name="Li P."/>
            <person name="You F.M."/>
            <person name="Sun Q."/>
            <person name="Liu Z."/>
            <person name="Lyons E."/>
            <person name="Wicker T."/>
            <person name="Salzberg S.L."/>
            <person name="Devos K.M."/>
            <person name="Dvorak J."/>
        </authorList>
    </citation>
    <scope>NUCLEOTIDE SEQUENCE [LARGE SCALE GENOMIC DNA]</scope>
    <source>
        <strain evidence="1">cv. AL8/78</strain>
    </source>
</reference>
<evidence type="ECO:0000313" key="2">
    <source>
        <dbReference type="Proteomes" id="UP000015105"/>
    </source>
</evidence>
<organism evidence="1 2">
    <name type="scientific">Aegilops tauschii subsp. strangulata</name>
    <name type="common">Goatgrass</name>
    <dbReference type="NCBI Taxonomy" id="200361"/>
    <lineage>
        <taxon>Eukaryota</taxon>
        <taxon>Viridiplantae</taxon>
        <taxon>Streptophyta</taxon>
        <taxon>Embryophyta</taxon>
        <taxon>Tracheophyta</taxon>
        <taxon>Spermatophyta</taxon>
        <taxon>Magnoliopsida</taxon>
        <taxon>Liliopsida</taxon>
        <taxon>Poales</taxon>
        <taxon>Poaceae</taxon>
        <taxon>BOP clade</taxon>
        <taxon>Pooideae</taxon>
        <taxon>Triticodae</taxon>
        <taxon>Triticeae</taxon>
        <taxon>Triticinae</taxon>
        <taxon>Aegilops</taxon>
    </lineage>
</organism>
<evidence type="ECO:0000313" key="1">
    <source>
        <dbReference type="EnsemblPlants" id="AET3Gv20122500.2"/>
    </source>
</evidence>
<reference evidence="1" key="4">
    <citation type="submission" date="2019-03" db="UniProtKB">
        <authorList>
            <consortium name="EnsemblPlants"/>
        </authorList>
    </citation>
    <scope>IDENTIFICATION</scope>
</reference>